<dbReference type="InterPro" id="IPR036890">
    <property type="entry name" value="HATPase_C_sf"/>
</dbReference>
<evidence type="ECO:0000256" key="5">
    <source>
        <dbReference type="ARBA" id="ARBA00022519"/>
    </source>
</evidence>
<dbReference type="SMART" id="SM00387">
    <property type="entry name" value="HATPase_c"/>
    <property type="match status" value="1"/>
</dbReference>
<feature type="transmembrane region" description="Helical" evidence="15">
    <location>
        <begin position="181"/>
        <end position="201"/>
    </location>
</feature>
<dbReference type="Pfam" id="PF00512">
    <property type="entry name" value="HisKA"/>
    <property type="match status" value="1"/>
</dbReference>
<evidence type="ECO:0000256" key="1">
    <source>
        <dbReference type="ARBA" id="ARBA00000085"/>
    </source>
</evidence>
<keyword evidence="6" id="KW-0597">Phosphoprotein</keyword>
<dbReference type="InterPro" id="IPR050980">
    <property type="entry name" value="2C_sensor_his_kinase"/>
</dbReference>
<dbReference type="InterPro" id="IPR003660">
    <property type="entry name" value="HAMP_dom"/>
</dbReference>
<dbReference type="InterPro" id="IPR004358">
    <property type="entry name" value="Sig_transdc_His_kin-like_C"/>
</dbReference>
<evidence type="ECO:0000256" key="3">
    <source>
        <dbReference type="ARBA" id="ARBA00012438"/>
    </source>
</evidence>
<evidence type="ECO:0000256" key="12">
    <source>
        <dbReference type="ARBA" id="ARBA00022989"/>
    </source>
</evidence>
<dbReference type="CDD" id="cd06225">
    <property type="entry name" value="HAMP"/>
    <property type="match status" value="1"/>
</dbReference>
<dbReference type="PROSITE" id="PS50885">
    <property type="entry name" value="HAMP"/>
    <property type="match status" value="1"/>
</dbReference>
<keyword evidence="5" id="KW-0997">Cell inner membrane</keyword>
<keyword evidence="4" id="KW-1003">Cell membrane</keyword>
<keyword evidence="19" id="KW-1185">Reference proteome</keyword>
<feature type="domain" description="HAMP" evidence="17">
    <location>
        <begin position="202"/>
        <end position="254"/>
    </location>
</feature>
<keyword evidence="12 15" id="KW-1133">Transmembrane helix</keyword>
<sequence length="464" mass="50100">MNWRSMRAQTTAIIVASFVLSHLVGYAFYHVDRQGALELTEAVDLAERAAGISRLLRDLPPSWRGEVVQLSDSRAFRVWTSTASPPVQAEMSEEESGVLAYLRTQVPRIADNEMQVRMLERVSDAISPPEFDPTNRLGSPAAAIDLPQDGPGLLVSIRHGPEEWINFLGTFSTPVPLSPGLLMANLISAVIGIALVAFWLVGRVTRPLARFAQAAEALGQDLSSSPLPVSGPQEVSQAARAFNRMQARLRQLIQSRTGMLAAISHDLRTPLTQIRLRVEAMPASEDQTRILGTIDDMNTSIGGFLAYAHASHEGEHRSKVDLGALVSTICDDLADCGAPVDYDCKTGLIVRCKRVAMKRAILNLIENAVKYGHSAQVVVARNGRLAEVIIEDCGPGIPEGDLPRLLLPFKKGGVSGSDREGGGHGLGLAIAQAIVEDHGGELRFANRKNGGLRVHLTMPTTEDV</sequence>
<dbReference type="Gene3D" id="1.10.287.130">
    <property type="match status" value="1"/>
</dbReference>
<dbReference type="EC" id="2.7.13.3" evidence="3"/>
<evidence type="ECO:0000256" key="6">
    <source>
        <dbReference type="ARBA" id="ARBA00022553"/>
    </source>
</evidence>
<dbReference type="InterPro" id="IPR005467">
    <property type="entry name" value="His_kinase_dom"/>
</dbReference>
<keyword evidence="11" id="KW-0067">ATP-binding</keyword>
<keyword evidence="8 15" id="KW-0812">Transmembrane</keyword>
<evidence type="ECO:0000259" key="17">
    <source>
        <dbReference type="PROSITE" id="PS50885"/>
    </source>
</evidence>
<name>A0ABR6HK45_9RHOB</name>
<evidence type="ECO:0000313" key="19">
    <source>
        <dbReference type="Proteomes" id="UP000576152"/>
    </source>
</evidence>
<evidence type="ECO:0000259" key="16">
    <source>
        <dbReference type="PROSITE" id="PS50109"/>
    </source>
</evidence>
<dbReference type="SMART" id="SM00388">
    <property type="entry name" value="HisKA"/>
    <property type="match status" value="1"/>
</dbReference>
<dbReference type="PROSITE" id="PS50109">
    <property type="entry name" value="HIS_KIN"/>
    <property type="match status" value="1"/>
</dbReference>
<dbReference type="GO" id="GO:0016301">
    <property type="term" value="F:kinase activity"/>
    <property type="evidence" value="ECO:0007669"/>
    <property type="project" value="UniProtKB-KW"/>
</dbReference>
<evidence type="ECO:0000313" key="18">
    <source>
        <dbReference type="EMBL" id="MBB3710917.1"/>
    </source>
</evidence>
<dbReference type="PANTHER" id="PTHR44936">
    <property type="entry name" value="SENSOR PROTEIN CREC"/>
    <property type="match status" value="1"/>
</dbReference>
<evidence type="ECO:0000256" key="8">
    <source>
        <dbReference type="ARBA" id="ARBA00022692"/>
    </source>
</evidence>
<dbReference type="Gene3D" id="3.30.565.10">
    <property type="entry name" value="Histidine kinase-like ATPase, C-terminal domain"/>
    <property type="match status" value="1"/>
</dbReference>
<protein>
    <recommendedName>
        <fullName evidence="3">histidine kinase</fullName>
        <ecNumber evidence="3">2.7.13.3</ecNumber>
    </recommendedName>
</protein>
<dbReference type="PANTHER" id="PTHR44936:SF5">
    <property type="entry name" value="SENSOR HISTIDINE KINASE ENVZ"/>
    <property type="match status" value="1"/>
</dbReference>
<evidence type="ECO:0000256" key="7">
    <source>
        <dbReference type="ARBA" id="ARBA00022679"/>
    </source>
</evidence>
<evidence type="ECO:0000256" key="9">
    <source>
        <dbReference type="ARBA" id="ARBA00022741"/>
    </source>
</evidence>
<dbReference type="InterPro" id="IPR036097">
    <property type="entry name" value="HisK_dim/P_sf"/>
</dbReference>
<dbReference type="Pfam" id="PF00672">
    <property type="entry name" value="HAMP"/>
    <property type="match status" value="1"/>
</dbReference>
<evidence type="ECO:0000256" key="4">
    <source>
        <dbReference type="ARBA" id="ARBA00022475"/>
    </source>
</evidence>
<dbReference type="Proteomes" id="UP000576152">
    <property type="component" value="Unassembled WGS sequence"/>
</dbReference>
<keyword evidence="10 18" id="KW-0418">Kinase</keyword>
<dbReference type="SUPFAM" id="SSF158472">
    <property type="entry name" value="HAMP domain-like"/>
    <property type="match status" value="1"/>
</dbReference>
<organism evidence="18 19">
    <name type="scientific">Limimaricola variabilis</name>
    <dbReference type="NCBI Taxonomy" id="1492771"/>
    <lineage>
        <taxon>Bacteria</taxon>
        <taxon>Pseudomonadati</taxon>
        <taxon>Pseudomonadota</taxon>
        <taxon>Alphaproteobacteria</taxon>
        <taxon>Rhodobacterales</taxon>
        <taxon>Paracoccaceae</taxon>
        <taxon>Limimaricola</taxon>
    </lineage>
</organism>
<dbReference type="SUPFAM" id="SSF55874">
    <property type="entry name" value="ATPase domain of HSP90 chaperone/DNA topoisomerase II/histidine kinase"/>
    <property type="match status" value="1"/>
</dbReference>
<dbReference type="CDD" id="cd00082">
    <property type="entry name" value="HisKA"/>
    <property type="match status" value="1"/>
</dbReference>
<gene>
    <name evidence="18" type="ORF">FHS00_000470</name>
</gene>
<feature type="transmembrane region" description="Helical" evidence="15">
    <location>
        <begin position="12"/>
        <end position="29"/>
    </location>
</feature>
<keyword evidence="13" id="KW-0902">Two-component regulatory system</keyword>
<comment type="catalytic activity">
    <reaction evidence="1">
        <text>ATP + protein L-histidine = ADP + protein N-phospho-L-histidine.</text>
        <dbReference type="EC" id="2.7.13.3"/>
    </reaction>
</comment>
<evidence type="ECO:0000256" key="15">
    <source>
        <dbReference type="SAM" id="Phobius"/>
    </source>
</evidence>
<dbReference type="PRINTS" id="PR00344">
    <property type="entry name" value="BCTRLSENSOR"/>
</dbReference>
<evidence type="ECO:0000256" key="11">
    <source>
        <dbReference type="ARBA" id="ARBA00022840"/>
    </source>
</evidence>
<dbReference type="InterPro" id="IPR003594">
    <property type="entry name" value="HATPase_dom"/>
</dbReference>
<dbReference type="SUPFAM" id="SSF47384">
    <property type="entry name" value="Homodimeric domain of signal transducing histidine kinase"/>
    <property type="match status" value="1"/>
</dbReference>
<evidence type="ECO:0000256" key="10">
    <source>
        <dbReference type="ARBA" id="ARBA00022777"/>
    </source>
</evidence>
<dbReference type="RefSeq" id="WP_183469487.1">
    <property type="nucleotide sequence ID" value="NZ_JACIBX010000001.1"/>
</dbReference>
<reference evidence="18 19" key="1">
    <citation type="submission" date="2020-08" db="EMBL/GenBank/DDBJ databases">
        <title>Genomic Encyclopedia of Type Strains, Phase III (KMG-III): the genomes of soil and plant-associated and newly described type strains.</title>
        <authorList>
            <person name="Whitman W."/>
        </authorList>
    </citation>
    <scope>NUCLEOTIDE SEQUENCE [LARGE SCALE GENOMIC DNA]</scope>
    <source>
        <strain evidence="18 19">CECT 8572</strain>
    </source>
</reference>
<comment type="subcellular location">
    <subcellularLocation>
        <location evidence="2">Cell inner membrane</location>
        <topology evidence="2">Multi-pass membrane protein</topology>
    </subcellularLocation>
</comment>
<feature type="domain" description="Histidine kinase" evidence="16">
    <location>
        <begin position="262"/>
        <end position="462"/>
    </location>
</feature>
<keyword evidence="14 15" id="KW-0472">Membrane</keyword>
<dbReference type="EMBL" id="JACIBX010000001">
    <property type="protein sequence ID" value="MBB3710917.1"/>
    <property type="molecule type" value="Genomic_DNA"/>
</dbReference>
<accession>A0ABR6HK45</accession>
<dbReference type="InterPro" id="IPR003661">
    <property type="entry name" value="HisK_dim/P_dom"/>
</dbReference>
<evidence type="ECO:0000256" key="2">
    <source>
        <dbReference type="ARBA" id="ARBA00004429"/>
    </source>
</evidence>
<dbReference type="Pfam" id="PF02518">
    <property type="entry name" value="HATPase_c"/>
    <property type="match status" value="1"/>
</dbReference>
<dbReference type="SMART" id="SM00304">
    <property type="entry name" value="HAMP"/>
    <property type="match status" value="1"/>
</dbReference>
<evidence type="ECO:0000256" key="13">
    <source>
        <dbReference type="ARBA" id="ARBA00023012"/>
    </source>
</evidence>
<keyword evidence="9" id="KW-0547">Nucleotide-binding</keyword>
<keyword evidence="7" id="KW-0808">Transferase</keyword>
<proteinExistence type="predicted"/>
<comment type="caution">
    <text evidence="18">The sequence shown here is derived from an EMBL/GenBank/DDBJ whole genome shotgun (WGS) entry which is preliminary data.</text>
</comment>
<evidence type="ECO:0000256" key="14">
    <source>
        <dbReference type="ARBA" id="ARBA00023136"/>
    </source>
</evidence>